<proteinExistence type="predicted"/>
<comment type="caution">
    <text evidence="2">The sequence shown here is derived from an EMBL/GenBank/DDBJ whole genome shotgun (WGS) entry which is preliminary data.</text>
</comment>
<accession>M2QSY0</accession>
<sequence length="48" mass="5151">MPRPAVSARSQVPCSEVSPRHTSQVAVKTVWTYFSSVLSSALSGDFPV</sequence>
<dbReference type="EMBL" id="ANMG01000006">
    <property type="protein sequence ID" value="EMD29117.1"/>
    <property type="molecule type" value="Genomic_DNA"/>
</dbReference>
<organism evidence="2 3">
    <name type="scientific">Amycolatopsis azurea DSM 43854</name>
    <dbReference type="NCBI Taxonomy" id="1238180"/>
    <lineage>
        <taxon>Bacteria</taxon>
        <taxon>Bacillati</taxon>
        <taxon>Actinomycetota</taxon>
        <taxon>Actinomycetes</taxon>
        <taxon>Pseudonocardiales</taxon>
        <taxon>Pseudonocardiaceae</taxon>
        <taxon>Amycolatopsis</taxon>
    </lineage>
</organism>
<evidence type="ECO:0000313" key="2">
    <source>
        <dbReference type="EMBL" id="EMD29117.1"/>
    </source>
</evidence>
<dbReference type="PATRIC" id="fig|1238180.3.peg.1133"/>
<feature type="region of interest" description="Disordered" evidence="1">
    <location>
        <begin position="1"/>
        <end position="22"/>
    </location>
</feature>
<name>M2QSY0_9PSEU</name>
<gene>
    <name evidence="2" type="ORF">C791_6120</name>
</gene>
<protein>
    <submittedName>
        <fullName evidence="2">Uncharacterized protein</fullName>
    </submittedName>
</protein>
<evidence type="ECO:0000256" key="1">
    <source>
        <dbReference type="SAM" id="MobiDB-lite"/>
    </source>
</evidence>
<evidence type="ECO:0000313" key="3">
    <source>
        <dbReference type="Proteomes" id="UP000014137"/>
    </source>
</evidence>
<dbReference type="AlphaFoldDB" id="M2QSY0"/>
<reference evidence="2 3" key="1">
    <citation type="submission" date="2012-10" db="EMBL/GenBank/DDBJ databases">
        <title>Genome assembly of Amycolatopsis azurea DSM 43854.</title>
        <authorList>
            <person name="Khatri I."/>
            <person name="Kaur I."/>
            <person name="Subramanian S."/>
            <person name="Mayilraj S."/>
        </authorList>
    </citation>
    <scope>NUCLEOTIDE SEQUENCE [LARGE SCALE GENOMIC DNA]</scope>
    <source>
        <strain evidence="2 3">DSM 43854</strain>
    </source>
</reference>
<dbReference type="Proteomes" id="UP000014137">
    <property type="component" value="Unassembled WGS sequence"/>
</dbReference>